<reference evidence="2 3" key="1">
    <citation type="submission" date="2014-10" db="EMBL/GenBank/DDBJ databases">
        <title>Pedobacter Kyungheensis.</title>
        <authorList>
            <person name="Anderson B.M."/>
            <person name="Newman J.D."/>
        </authorList>
    </citation>
    <scope>NUCLEOTIDE SEQUENCE [LARGE SCALE GENOMIC DNA]</scope>
    <source>
        <strain evidence="2 3">KACC 16221</strain>
    </source>
</reference>
<dbReference type="Proteomes" id="UP000031246">
    <property type="component" value="Unassembled WGS sequence"/>
</dbReference>
<proteinExistence type="predicted"/>
<dbReference type="Pfam" id="PF01370">
    <property type="entry name" value="Epimerase"/>
    <property type="match status" value="1"/>
</dbReference>
<dbReference type="RefSeq" id="WP_039478507.1">
    <property type="nucleotide sequence ID" value="NZ_JSYN01000020.1"/>
</dbReference>
<sequence>MKKRILITGATGFVGFHLIEAALSNGLEVFANVRKSSQTGHLQGLAISFVELDFESIYQMTRHIEEYKYDYVIHAAAVTKAENLDQYNKYNAAYTRNLAIAVTQATHQVEKFVFVSSLAALGPLKEVGYQLSDNGASNPVTYYGKSKALAETYLQNINKLPWLVFRPTAVYGPREREILMVIKAINRGVEVYMGDKEQQLSFVYVKDLAQIMVSSLQSAVVNKSYNVSDGQVYSRSAFSEHTRAIMQKKTFKVQVPLPLIKGIAWSLEKGYKLLRKIPTLNIDKVNELTGINWSCDIKNIKNDLGFSPRYQLQQGLEETIKWYQLNKWL</sequence>
<evidence type="ECO:0000259" key="1">
    <source>
        <dbReference type="Pfam" id="PF01370"/>
    </source>
</evidence>
<dbReference type="EMBL" id="JSYN01000020">
    <property type="protein sequence ID" value="KIA92395.1"/>
    <property type="molecule type" value="Genomic_DNA"/>
</dbReference>
<name>A0A0C1DEK5_9SPHI</name>
<dbReference type="InterPro" id="IPR050177">
    <property type="entry name" value="Lipid_A_modif_metabolic_enz"/>
</dbReference>
<dbReference type="Gene3D" id="3.40.50.720">
    <property type="entry name" value="NAD(P)-binding Rossmann-like Domain"/>
    <property type="match status" value="1"/>
</dbReference>
<dbReference type="InterPro" id="IPR036291">
    <property type="entry name" value="NAD(P)-bd_dom_sf"/>
</dbReference>
<organism evidence="2 3">
    <name type="scientific">Pedobacter kyungheensis</name>
    <dbReference type="NCBI Taxonomy" id="1069985"/>
    <lineage>
        <taxon>Bacteria</taxon>
        <taxon>Pseudomonadati</taxon>
        <taxon>Bacteroidota</taxon>
        <taxon>Sphingobacteriia</taxon>
        <taxon>Sphingobacteriales</taxon>
        <taxon>Sphingobacteriaceae</taxon>
        <taxon>Pedobacter</taxon>
    </lineage>
</organism>
<evidence type="ECO:0000313" key="3">
    <source>
        <dbReference type="Proteomes" id="UP000031246"/>
    </source>
</evidence>
<dbReference type="PANTHER" id="PTHR43245:SF58">
    <property type="entry name" value="BLL5923 PROTEIN"/>
    <property type="match status" value="1"/>
</dbReference>
<accession>A0A0C1DEK5</accession>
<dbReference type="InterPro" id="IPR001509">
    <property type="entry name" value="Epimerase_deHydtase"/>
</dbReference>
<comment type="caution">
    <text evidence="2">The sequence shown here is derived from an EMBL/GenBank/DDBJ whole genome shotgun (WGS) entry which is preliminary data.</text>
</comment>
<dbReference type="OrthoDB" id="1490291at2"/>
<gene>
    <name evidence="2" type="ORF">OC25_17130</name>
</gene>
<feature type="domain" description="NAD-dependent epimerase/dehydratase" evidence="1">
    <location>
        <begin position="5"/>
        <end position="227"/>
    </location>
</feature>
<dbReference type="SUPFAM" id="SSF51735">
    <property type="entry name" value="NAD(P)-binding Rossmann-fold domains"/>
    <property type="match status" value="1"/>
</dbReference>
<protein>
    <submittedName>
        <fullName evidence="2">UDP-glucose 4-epimerase</fullName>
    </submittedName>
</protein>
<keyword evidence="3" id="KW-1185">Reference proteome</keyword>
<evidence type="ECO:0000313" key="2">
    <source>
        <dbReference type="EMBL" id="KIA92395.1"/>
    </source>
</evidence>
<dbReference type="AlphaFoldDB" id="A0A0C1DEK5"/>
<dbReference type="PANTHER" id="PTHR43245">
    <property type="entry name" value="BIFUNCTIONAL POLYMYXIN RESISTANCE PROTEIN ARNA"/>
    <property type="match status" value="1"/>
</dbReference>